<name>A0A3B4ZW59_9TELE</name>
<dbReference type="PANTHER" id="PTHR19964">
    <property type="entry name" value="MULTIPLE PDZ DOMAIN PROTEIN"/>
    <property type="match status" value="1"/>
</dbReference>
<dbReference type="AlphaFoldDB" id="A0A3B4ZW59"/>
<feature type="compositionally biased region" description="Basic residues" evidence="1">
    <location>
        <begin position="450"/>
        <end position="459"/>
    </location>
</feature>
<evidence type="ECO:0000259" key="2">
    <source>
        <dbReference type="PROSITE" id="PS50106"/>
    </source>
</evidence>
<dbReference type="Gene3D" id="2.30.42.10">
    <property type="match status" value="1"/>
</dbReference>
<feature type="compositionally biased region" description="Basic and acidic residues" evidence="1">
    <location>
        <begin position="319"/>
        <end position="334"/>
    </location>
</feature>
<dbReference type="PANTHER" id="PTHR19964:SF16">
    <property type="entry name" value="SYNTAXIN-BINDING PROTEIN 4"/>
    <property type="match status" value="1"/>
</dbReference>
<feature type="region of interest" description="Disordered" evidence="1">
    <location>
        <begin position="285"/>
        <end position="459"/>
    </location>
</feature>
<feature type="compositionally biased region" description="Basic residues" evidence="1">
    <location>
        <begin position="306"/>
        <end position="318"/>
    </location>
</feature>
<dbReference type="PROSITE" id="PS50106">
    <property type="entry name" value="PDZ"/>
    <property type="match status" value="1"/>
</dbReference>
<evidence type="ECO:0000256" key="1">
    <source>
        <dbReference type="SAM" id="MobiDB-lite"/>
    </source>
</evidence>
<organism evidence="3">
    <name type="scientific">Stegastes partitus</name>
    <name type="common">bicolor damselfish</name>
    <dbReference type="NCBI Taxonomy" id="144197"/>
    <lineage>
        <taxon>Eukaryota</taxon>
        <taxon>Metazoa</taxon>
        <taxon>Chordata</taxon>
        <taxon>Craniata</taxon>
        <taxon>Vertebrata</taxon>
        <taxon>Euteleostomi</taxon>
        <taxon>Actinopterygii</taxon>
        <taxon>Neopterygii</taxon>
        <taxon>Teleostei</taxon>
        <taxon>Neoteleostei</taxon>
        <taxon>Acanthomorphata</taxon>
        <taxon>Ovalentaria</taxon>
        <taxon>Pomacentridae</taxon>
        <taxon>Stegastes</taxon>
    </lineage>
</organism>
<dbReference type="Ensembl" id="ENSSPAT00000013354.1">
    <property type="protein sequence ID" value="ENSSPAP00000013133.1"/>
    <property type="gene ID" value="ENSSPAG00000009931.1"/>
</dbReference>
<dbReference type="GO" id="GO:0061178">
    <property type="term" value="P:regulation of insulin secretion involved in cellular response to glucose stimulus"/>
    <property type="evidence" value="ECO:0007669"/>
    <property type="project" value="TreeGrafter"/>
</dbReference>
<reference evidence="3" key="1">
    <citation type="submission" date="2023-09" db="UniProtKB">
        <authorList>
            <consortium name="Ensembl"/>
        </authorList>
    </citation>
    <scope>IDENTIFICATION</scope>
</reference>
<dbReference type="STRING" id="144197.ENSSPAP00000013133"/>
<dbReference type="GeneTree" id="ENSGT00390000002226"/>
<feature type="domain" description="PDZ" evidence="2">
    <location>
        <begin position="43"/>
        <end position="95"/>
    </location>
</feature>
<dbReference type="InterPro" id="IPR001478">
    <property type="entry name" value="PDZ"/>
</dbReference>
<feature type="region of interest" description="Disordered" evidence="1">
    <location>
        <begin position="194"/>
        <end position="269"/>
    </location>
</feature>
<dbReference type="Pfam" id="PF00595">
    <property type="entry name" value="PDZ"/>
    <property type="match status" value="1"/>
</dbReference>
<feature type="compositionally biased region" description="Basic and acidic residues" evidence="1">
    <location>
        <begin position="246"/>
        <end position="258"/>
    </location>
</feature>
<proteinExistence type="predicted"/>
<sequence>MPFLPQDAERFDGLSLLYTIMGPHGINRAVQRLEFCDCKKGLVKVIGGYRELTGEEFGIYIKRVIAGGLAALDRLKSGDLILDVNNISLIGVTNDFQGGGDPEDGVALQSHVAAGRQRRRVQGVRADGEVRLQQRQRFRTDLTDAALHKADGHGFVLLVLPLREPPAAEPKRGRHRLQPGLHLRQRHSADLRCQGNRPGACHQGRSQPCRRTNGVHSGNSAWRRLPEGRQAAGRRPAGLHQQGVSDRSDVRGGQKHPDQNQTPRPHGGDRLHQEEVFLQLQQRTTQSHLPAGLRGRRRTPGQSSRPGHHRHRTSTAHRGHQDHLQQEPSQRDPAHSQPVPVGLGGPGGDGEAEEGAHRGSEGDQEAAGAAGGVSASSPSDGGGAEQSQTAGGEGGSRGEPGPPDSDPGGRGGPETGPGDGDGLRGGDPPAGGRDRRAQDPEASLRLGGGLHRRRSQILH</sequence>
<dbReference type="GO" id="GO:0019905">
    <property type="term" value="F:syntaxin binding"/>
    <property type="evidence" value="ECO:0007669"/>
    <property type="project" value="TreeGrafter"/>
</dbReference>
<accession>A0A3B4ZW59</accession>
<dbReference type="InterPro" id="IPR051342">
    <property type="entry name" value="PDZ_scaffold"/>
</dbReference>
<feature type="compositionally biased region" description="Polar residues" evidence="1">
    <location>
        <begin position="204"/>
        <end position="220"/>
    </location>
</feature>
<dbReference type="GO" id="GO:0031410">
    <property type="term" value="C:cytoplasmic vesicle"/>
    <property type="evidence" value="ECO:0007669"/>
    <property type="project" value="TreeGrafter"/>
</dbReference>
<dbReference type="SUPFAM" id="SSF50156">
    <property type="entry name" value="PDZ domain-like"/>
    <property type="match status" value="1"/>
</dbReference>
<feature type="compositionally biased region" description="Gly residues" evidence="1">
    <location>
        <begin position="408"/>
        <end position="429"/>
    </location>
</feature>
<dbReference type="InterPro" id="IPR036034">
    <property type="entry name" value="PDZ_sf"/>
</dbReference>
<evidence type="ECO:0000313" key="3">
    <source>
        <dbReference type="Ensembl" id="ENSSPAP00000013133.1"/>
    </source>
</evidence>
<dbReference type="GO" id="GO:0008286">
    <property type="term" value="P:insulin receptor signaling pathway"/>
    <property type="evidence" value="ECO:0007669"/>
    <property type="project" value="TreeGrafter"/>
</dbReference>
<protein>
    <submittedName>
        <fullName evidence="3">Syntaxin-binding protein 4-like</fullName>
    </submittedName>
</protein>
<feature type="compositionally biased region" description="Low complexity" evidence="1">
    <location>
        <begin position="366"/>
        <end position="379"/>
    </location>
</feature>